<evidence type="ECO:0000256" key="5">
    <source>
        <dbReference type="ARBA" id="ARBA00022989"/>
    </source>
</evidence>
<organism evidence="14 15">
    <name type="scientific">Nicoletella semolina</name>
    <dbReference type="NCBI Taxonomy" id="271160"/>
    <lineage>
        <taxon>Bacteria</taxon>
        <taxon>Pseudomonadati</taxon>
        <taxon>Pseudomonadota</taxon>
        <taxon>Gammaproteobacteria</taxon>
        <taxon>Pasteurellales</taxon>
        <taxon>Pasteurellaceae</taxon>
        <taxon>Nicoletella</taxon>
    </lineage>
</organism>
<evidence type="ECO:0000313" key="14">
    <source>
        <dbReference type="EMBL" id="TCP16508.1"/>
    </source>
</evidence>
<dbReference type="Pfam" id="PF00639">
    <property type="entry name" value="Rotamase"/>
    <property type="match status" value="1"/>
</dbReference>
<keyword evidence="11 14" id="KW-0413">Isomerase</keyword>
<comment type="similarity">
    <text evidence="8">Belongs to the PpiD chaperone family.</text>
</comment>
<keyword evidence="6 12" id="KW-0472">Membrane</keyword>
<evidence type="ECO:0000256" key="4">
    <source>
        <dbReference type="ARBA" id="ARBA00022692"/>
    </source>
</evidence>
<dbReference type="InterPro" id="IPR052029">
    <property type="entry name" value="PpiD_chaperone"/>
</dbReference>
<evidence type="ECO:0000256" key="12">
    <source>
        <dbReference type="SAM" id="Phobius"/>
    </source>
</evidence>
<evidence type="ECO:0000256" key="11">
    <source>
        <dbReference type="PROSITE-ProRule" id="PRU00278"/>
    </source>
</evidence>
<evidence type="ECO:0000256" key="8">
    <source>
        <dbReference type="ARBA" id="ARBA00038408"/>
    </source>
</evidence>
<evidence type="ECO:0000256" key="7">
    <source>
        <dbReference type="ARBA" id="ARBA00023186"/>
    </source>
</evidence>
<dbReference type="PANTHER" id="PTHR47529">
    <property type="entry name" value="PEPTIDYL-PROLYL CIS-TRANS ISOMERASE D"/>
    <property type="match status" value="1"/>
</dbReference>
<feature type="transmembrane region" description="Helical" evidence="12">
    <location>
        <begin position="12"/>
        <end position="35"/>
    </location>
</feature>
<comment type="subcellular location">
    <subcellularLocation>
        <location evidence="1">Cell inner membrane</location>
        <topology evidence="1">Single-pass type II membrane protein</topology>
        <orientation evidence="1">Periplasmic side</orientation>
    </subcellularLocation>
</comment>
<comment type="caution">
    <text evidence="14">The sequence shown here is derived from an EMBL/GenBank/DDBJ whole genome shotgun (WGS) entry which is preliminary data.</text>
</comment>
<dbReference type="RefSeq" id="WP_132501734.1">
    <property type="nucleotide sequence ID" value="NZ_LVXA01000001.1"/>
</dbReference>
<keyword evidence="4 12" id="KW-0812">Transmembrane</keyword>
<dbReference type="InterPro" id="IPR000297">
    <property type="entry name" value="PPIase_PpiC"/>
</dbReference>
<evidence type="ECO:0000256" key="1">
    <source>
        <dbReference type="ARBA" id="ARBA00004382"/>
    </source>
</evidence>
<dbReference type="PROSITE" id="PS50198">
    <property type="entry name" value="PPIC_PPIASE_2"/>
    <property type="match status" value="1"/>
</dbReference>
<dbReference type="Proteomes" id="UP000295537">
    <property type="component" value="Unassembled WGS sequence"/>
</dbReference>
<keyword evidence="15" id="KW-1185">Reference proteome</keyword>
<evidence type="ECO:0000256" key="2">
    <source>
        <dbReference type="ARBA" id="ARBA00022475"/>
    </source>
</evidence>
<dbReference type="GO" id="GO:0005886">
    <property type="term" value="C:plasma membrane"/>
    <property type="evidence" value="ECO:0007669"/>
    <property type="project" value="UniProtKB-SubCell"/>
</dbReference>
<keyword evidence="5 12" id="KW-1133">Transmembrane helix</keyword>
<protein>
    <recommendedName>
        <fullName evidence="9">Periplasmic chaperone PpiD</fullName>
    </recommendedName>
    <alternativeName>
        <fullName evidence="10">Periplasmic folding chaperone</fullName>
    </alternativeName>
</protein>
<sequence length="627" mass="70544">MIEKMHEKTNSLWFKVIFGLIAVTFVLGGIGGTLIATDTSAVKVNGEEISQHAFNNAKNNEQNLRIQQLGERYWDLMETPEYSRTFHQDVLNQLVNEELLRQYAAELKLGISADQIKSEIVNLDIFQKDGKFDNHLYQQLLRNNGLSADQYAAIINQDMLFSQLQEGVISSNFIVPAQQELLAKLLLQKRQVRLSTLSLEQEITQQNVTDNELVAHFDQHQNNFVKPETLTAEFVSITPKDIEKNIKVTDEQIEHYYQTNLSQYVTKAEKQIAHIQVETADQAVEIAKEIANGGDFAQLAQQKSLDKLSAANGGDLGWVTTGIFPKAFEEAAHTLNVGEVSNPVEVEGKYHIIKVLAEKKPTQIPLEQVKAQITDTLRSELVLTEYSRITREMANHAFESNGSLAEVAKVANLTVQNTESFTQENVPAPLNHEKVIKALFSDELRQNGQNSEALEVGDSLSPHTLFVRVSKYEPQRLYTFEEAKEAVTRSLKQERAENALKIKAENQLKALQEGKLDTVTFDKSEEFAFIQHQDPVLSNTIFAMPKPSNDNPVQPTYRIGKNLAGDTVIIALDKVTDGDITQFKAMIPQLEQANQLSMLQSLTQALRERASIEINEQFIEDVINQAQ</sequence>
<evidence type="ECO:0000256" key="9">
    <source>
        <dbReference type="ARBA" id="ARBA00040743"/>
    </source>
</evidence>
<dbReference type="Gene3D" id="1.10.4030.10">
    <property type="entry name" value="Porin chaperone SurA, peptide-binding domain"/>
    <property type="match status" value="1"/>
</dbReference>
<dbReference type="PANTHER" id="PTHR47529:SF1">
    <property type="entry name" value="PERIPLASMIC CHAPERONE PPID"/>
    <property type="match status" value="1"/>
</dbReference>
<dbReference type="GO" id="GO:0003755">
    <property type="term" value="F:peptidyl-prolyl cis-trans isomerase activity"/>
    <property type="evidence" value="ECO:0007669"/>
    <property type="project" value="UniProtKB-KW"/>
</dbReference>
<dbReference type="Pfam" id="PF13624">
    <property type="entry name" value="SurA_N_3"/>
    <property type="match status" value="1"/>
</dbReference>
<dbReference type="SUPFAM" id="SSF109998">
    <property type="entry name" value="Triger factor/SurA peptide-binding domain-like"/>
    <property type="match status" value="1"/>
</dbReference>
<dbReference type="InterPro" id="IPR046357">
    <property type="entry name" value="PPIase_dom_sf"/>
</dbReference>
<keyword evidence="3" id="KW-0997">Cell inner membrane</keyword>
<dbReference type="SUPFAM" id="SSF54534">
    <property type="entry name" value="FKBP-like"/>
    <property type="match status" value="1"/>
</dbReference>
<evidence type="ECO:0000259" key="13">
    <source>
        <dbReference type="PROSITE" id="PS50198"/>
    </source>
</evidence>
<accession>A0A4R2N6Q7</accession>
<evidence type="ECO:0000256" key="6">
    <source>
        <dbReference type="ARBA" id="ARBA00023136"/>
    </source>
</evidence>
<evidence type="ECO:0000313" key="15">
    <source>
        <dbReference type="Proteomes" id="UP000295537"/>
    </source>
</evidence>
<evidence type="ECO:0000256" key="3">
    <source>
        <dbReference type="ARBA" id="ARBA00022519"/>
    </source>
</evidence>
<dbReference type="Gene3D" id="3.10.50.40">
    <property type="match status" value="1"/>
</dbReference>
<keyword evidence="2" id="KW-1003">Cell membrane</keyword>
<keyword evidence="11" id="KW-0697">Rotamase</keyword>
<dbReference type="InterPro" id="IPR023058">
    <property type="entry name" value="PPIase_PpiC_CS"/>
</dbReference>
<reference evidence="14 15" key="1">
    <citation type="submission" date="2019-03" db="EMBL/GenBank/DDBJ databases">
        <title>Genomic Encyclopedia of Type Strains, Phase IV (KMG-IV): sequencing the most valuable type-strain genomes for metagenomic binning, comparative biology and taxonomic classification.</title>
        <authorList>
            <person name="Goeker M."/>
        </authorList>
    </citation>
    <scope>NUCLEOTIDE SEQUENCE [LARGE SCALE GENOMIC DNA]</scope>
    <source>
        <strain evidence="14 15">DSM 16380</strain>
    </source>
</reference>
<gene>
    <name evidence="14" type="ORF">EV693_11147</name>
</gene>
<evidence type="ECO:0000256" key="10">
    <source>
        <dbReference type="ARBA" id="ARBA00042775"/>
    </source>
</evidence>
<dbReference type="PROSITE" id="PS01096">
    <property type="entry name" value="PPIC_PPIASE_1"/>
    <property type="match status" value="1"/>
</dbReference>
<proteinExistence type="inferred from homology"/>
<dbReference type="InterPro" id="IPR027304">
    <property type="entry name" value="Trigger_fact/SurA_dom_sf"/>
</dbReference>
<dbReference type="AlphaFoldDB" id="A0A4R2N6Q7"/>
<dbReference type="EMBL" id="SLXJ01000011">
    <property type="protein sequence ID" value="TCP16508.1"/>
    <property type="molecule type" value="Genomic_DNA"/>
</dbReference>
<feature type="domain" description="PpiC" evidence="13">
    <location>
        <begin position="267"/>
        <end position="357"/>
    </location>
</feature>
<name>A0A4R2N6Q7_9PAST</name>
<dbReference type="OrthoDB" id="9812372at2"/>
<keyword evidence="7" id="KW-0143">Chaperone</keyword>